<dbReference type="EMBL" id="LCKF01000041">
    <property type="protein sequence ID" value="KKT90262.1"/>
    <property type="molecule type" value="Genomic_DNA"/>
</dbReference>
<name>A0A0G1NAY7_9BACT</name>
<reference evidence="1 2" key="1">
    <citation type="journal article" date="2015" name="Nature">
        <title>rRNA introns, odd ribosomes, and small enigmatic genomes across a large radiation of phyla.</title>
        <authorList>
            <person name="Brown C.T."/>
            <person name="Hug L.A."/>
            <person name="Thomas B.C."/>
            <person name="Sharon I."/>
            <person name="Castelle C.J."/>
            <person name="Singh A."/>
            <person name="Wilkins M.J."/>
            <person name="Williams K.H."/>
            <person name="Banfield J.F."/>
        </authorList>
    </citation>
    <scope>NUCLEOTIDE SEQUENCE [LARGE SCALE GENOMIC DNA]</scope>
</reference>
<dbReference type="Proteomes" id="UP000033966">
    <property type="component" value="Unassembled WGS sequence"/>
</dbReference>
<evidence type="ECO:0000313" key="1">
    <source>
        <dbReference type="EMBL" id="KKT90262.1"/>
    </source>
</evidence>
<comment type="caution">
    <text evidence="1">The sequence shown here is derived from an EMBL/GenBank/DDBJ whole genome shotgun (WGS) entry which is preliminary data.</text>
</comment>
<organism evidence="1 2">
    <name type="scientific">Candidatus Jorgensenbacteria bacterium GW2011_GWA2_45_13</name>
    <dbReference type="NCBI Taxonomy" id="1618662"/>
    <lineage>
        <taxon>Bacteria</taxon>
        <taxon>Candidatus Joergenseniibacteriota</taxon>
    </lineage>
</organism>
<dbReference type="AlphaFoldDB" id="A0A0G1NAY7"/>
<proteinExistence type="predicted"/>
<evidence type="ECO:0000313" key="2">
    <source>
        <dbReference type="Proteomes" id="UP000033966"/>
    </source>
</evidence>
<gene>
    <name evidence="1" type="ORF">UW92_C0041G0003</name>
</gene>
<protein>
    <submittedName>
        <fullName evidence="1">Uncharacterized protein</fullName>
    </submittedName>
</protein>
<accession>A0A0G1NAY7</accession>
<sequence>MMESAKRDIIYIFWKKHRKLQYKIIADSEKTEKFLHVNDIVVDKSNVTVRIDAGEGYKNSHLMKTYIIPLEELK</sequence>